<name>A0ABY5VD68_9FIRM</name>
<organism evidence="2 3">
    <name type="scientific">Ruminococcus gauvreauii</name>
    <dbReference type="NCBI Taxonomy" id="438033"/>
    <lineage>
        <taxon>Bacteria</taxon>
        <taxon>Bacillati</taxon>
        <taxon>Bacillota</taxon>
        <taxon>Clostridia</taxon>
        <taxon>Eubacteriales</taxon>
        <taxon>Oscillospiraceae</taxon>
        <taxon>Ruminococcus</taxon>
    </lineage>
</organism>
<evidence type="ECO:0000313" key="3">
    <source>
        <dbReference type="Proteomes" id="UP001060164"/>
    </source>
</evidence>
<gene>
    <name evidence="2" type="ORF">NQ502_12410</name>
</gene>
<dbReference type="InterPro" id="IPR026816">
    <property type="entry name" value="Flavodoxin_dom"/>
</dbReference>
<dbReference type="PANTHER" id="PTHR38030">
    <property type="entry name" value="PROTOPORPHYRINOGEN IX DEHYDROGENASE [MENAQUINONE]"/>
    <property type="match status" value="1"/>
</dbReference>
<protein>
    <submittedName>
        <fullName evidence="2">Flavodoxin domain-containing protein</fullName>
    </submittedName>
</protein>
<dbReference type="InterPro" id="IPR029039">
    <property type="entry name" value="Flavoprotein-like_sf"/>
</dbReference>
<dbReference type="Pfam" id="PF12724">
    <property type="entry name" value="Flavodoxin_5"/>
    <property type="match status" value="1"/>
</dbReference>
<reference evidence="2" key="1">
    <citation type="journal article" date="2022" name="Cell">
        <title>Design, construction, and in vivo augmentation of a complex gut microbiome.</title>
        <authorList>
            <person name="Cheng A.G."/>
            <person name="Ho P.Y."/>
            <person name="Aranda-Diaz A."/>
            <person name="Jain S."/>
            <person name="Yu F.B."/>
            <person name="Meng X."/>
            <person name="Wang M."/>
            <person name="Iakiviak M."/>
            <person name="Nagashima K."/>
            <person name="Zhao A."/>
            <person name="Murugkar P."/>
            <person name="Patil A."/>
            <person name="Atabakhsh K."/>
            <person name="Weakley A."/>
            <person name="Yan J."/>
            <person name="Brumbaugh A.R."/>
            <person name="Higginbottom S."/>
            <person name="Dimas A."/>
            <person name="Shiver A.L."/>
            <person name="Deutschbauer A."/>
            <person name="Neff N."/>
            <person name="Sonnenburg J.L."/>
            <person name="Huang K.C."/>
            <person name="Fischbach M.A."/>
        </authorList>
    </citation>
    <scope>NUCLEOTIDE SEQUENCE</scope>
    <source>
        <strain evidence="2">DSM 19829</strain>
    </source>
</reference>
<dbReference type="Proteomes" id="UP001060164">
    <property type="component" value="Chromosome"/>
</dbReference>
<dbReference type="SUPFAM" id="SSF52218">
    <property type="entry name" value="Flavoproteins"/>
    <property type="match status" value="1"/>
</dbReference>
<evidence type="ECO:0000313" key="2">
    <source>
        <dbReference type="EMBL" id="UWP58181.1"/>
    </source>
</evidence>
<dbReference type="EMBL" id="CP102290">
    <property type="protein sequence ID" value="UWP58181.1"/>
    <property type="molecule type" value="Genomic_DNA"/>
</dbReference>
<proteinExistence type="predicted"/>
<dbReference type="Gene3D" id="3.40.50.360">
    <property type="match status" value="1"/>
</dbReference>
<dbReference type="PANTHER" id="PTHR38030:SF2">
    <property type="entry name" value="PROTOPORPHYRINOGEN IX DEHYDROGENASE [QUINONE]"/>
    <property type="match status" value="1"/>
</dbReference>
<accession>A0ABY5VD68</accession>
<feature type="domain" description="Flavodoxin" evidence="1">
    <location>
        <begin position="4"/>
        <end position="132"/>
    </location>
</feature>
<dbReference type="PROSITE" id="PS00201">
    <property type="entry name" value="FLAVODOXIN"/>
    <property type="match status" value="1"/>
</dbReference>
<dbReference type="InterPro" id="IPR052200">
    <property type="entry name" value="Protoporphyrinogen_IX_DH"/>
</dbReference>
<dbReference type="RefSeq" id="WP_028529239.1">
    <property type="nucleotide sequence ID" value="NZ_CABLBR010000021.1"/>
</dbReference>
<sequence>MKRLVVYQSGTGFTRQYAEWIADALHCDAVDLKQTTEKTVSEQDQVIFGGWIMGNMIRGLDKMRKMNPAHLYVFAVGSTPDNIADKGVIQELNHLEDLPFFYMPGGFRFEQLNFMTRKMLKMLKKSAARKENKNAQEQYMAKTLGTSFDHSDKKYVEPLLARCLAGNAPV</sequence>
<dbReference type="InterPro" id="IPR001226">
    <property type="entry name" value="Flavodoxin_CS"/>
</dbReference>
<evidence type="ECO:0000259" key="1">
    <source>
        <dbReference type="Pfam" id="PF12724"/>
    </source>
</evidence>
<keyword evidence="3" id="KW-1185">Reference proteome</keyword>